<comment type="similarity">
    <text evidence="2">Belongs to the UPF0173 family.</text>
</comment>
<reference evidence="4 5" key="1">
    <citation type="submission" date="2015-04" db="EMBL/GenBank/DDBJ databases">
        <title>The draft genome sequence of Roseovarius sp.R12b.</title>
        <authorList>
            <person name="Li G."/>
            <person name="Lai Q."/>
            <person name="Shao Z."/>
            <person name="Yan P."/>
        </authorList>
    </citation>
    <scope>NUCLEOTIDE SEQUENCE [LARGE SCALE GENOMIC DNA]</scope>
    <source>
        <strain evidence="4 5">R12B</strain>
    </source>
</reference>
<keyword evidence="5" id="KW-1185">Reference proteome</keyword>
<dbReference type="PATRIC" id="fig|1641875.4.peg.1782"/>
<dbReference type="InterPro" id="IPR050114">
    <property type="entry name" value="UPF0173_UPF0282_UlaG_hydrolase"/>
</dbReference>
<protein>
    <recommendedName>
        <fullName evidence="2">UPF0173 metal-dependent hydrolase XM53_03380</fullName>
    </recommendedName>
</protein>
<dbReference type="SUPFAM" id="SSF56281">
    <property type="entry name" value="Metallo-hydrolase/oxidoreductase"/>
    <property type="match status" value="1"/>
</dbReference>
<dbReference type="PANTHER" id="PTHR43546:SF3">
    <property type="entry name" value="UPF0173 METAL-DEPENDENT HYDROLASE MJ1163"/>
    <property type="match status" value="1"/>
</dbReference>
<dbReference type="Pfam" id="PF13483">
    <property type="entry name" value="Lactamase_B_3"/>
    <property type="match status" value="1"/>
</dbReference>
<dbReference type="RefSeq" id="WP_057790222.1">
    <property type="nucleotide sequence ID" value="NZ_LAXJ01000002.1"/>
</dbReference>
<dbReference type="STRING" id="1641875.XM53_03380"/>
<dbReference type="NCBIfam" id="NF001911">
    <property type="entry name" value="PRK00685.1"/>
    <property type="match status" value="1"/>
</dbReference>
<feature type="domain" description="Metallo-beta-lactamase" evidence="3">
    <location>
        <begin position="7"/>
        <end position="196"/>
    </location>
</feature>
<dbReference type="SMART" id="SM00849">
    <property type="entry name" value="Lactamase_B"/>
    <property type="match status" value="1"/>
</dbReference>
<dbReference type="OrthoDB" id="9789133at2"/>
<gene>
    <name evidence="4" type="ORF">XM53_03380</name>
</gene>
<evidence type="ECO:0000313" key="4">
    <source>
        <dbReference type="EMBL" id="KRS14748.1"/>
    </source>
</evidence>
<evidence type="ECO:0000256" key="1">
    <source>
        <dbReference type="ARBA" id="ARBA00022801"/>
    </source>
</evidence>
<keyword evidence="1 2" id="KW-0378">Hydrolase</keyword>
<evidence type="ECO:0000259" key="3">
    <source>
        <dbReference type="SMART" id="SM00849"/>
    </source>
</evidence>
<proteinExistence type="inferred from homology"/>
<dbReference type="AlphaFoldDB" id="A0A0T5P0T3"/>
<comment type="caution">
    <text evidence="4">The sequence shown here is derived from an EMBL/GenBank/DDBJ whole genome shotgun (WGS) entry which is preliminary data.</text>
</comment>
<evidence type="ECO:0000313" key="5">
    <source>
        <dbReference type="Proteomes" id="UP000051295"/>
    </source>
</evidence>
<accession>A0A0T5P0T3</accession>
<dbReference type="GO" id="GO:0016787">
    <property type="term" value="F:hydrolase activity"/>
    <property type="evidence" value="ECO:0007669"/>
    <property type="project" value="UniProtKB-UniRule"/>
</dbReference>
<organism evidence="4 5">
    <name type="scientific">Roseovarius atlanticus</name>
    <dbReference type="NCBI Taxonomy" id="1641875"/>
    <lineage>
        <taxon>Bacteria</taxon>
        <taxon>Pseudomonadati</taxon>
        <taxon>Pseudomonadota</taxon>
        <taxon>Alphaproteobacteria</taxon>
        <taxon>Rhodobacterales</taxon>
        <taxon>Roseobacteraceae</taxon>
        <taxon>Roseovarius</taxon>
    </lineage>
</organism>
<dbReference type="PANTHER" id="PTHR43546">
    <property type="entry name" value="UPF0173 METAL-DEPENDENT HYDROLASE MJ1163-RELATED"/>
    <property type="match status" value="1"/>
</dbReference>
<sequence>MKIIWLGHASFRIEIADQVLLIDPWLTGNPMLDEAHHDAATKGATHILLTHAHFDHASDLPDLAKKLSVPVVGQFDLMGWWEESAGLEVVGFNKGGTVALGEVKVTMVHATHSSSFGGQNGPHVPGTECGFMIEGEGHVIYVSGDTDVMADMGVFNDLHKPDIGILCAGGHFTMDMKRAAYAAKTFFDFKTVIPCHYKTFPLLEQSAQVLKDGLPGVDVIEPEVMSAIEI</sequence>
<dbReference type="InterPro" id="IPR001279">
    <property type="entry name" value="Metallo-B-lactamas"/>
</dbReference>
<name>A0A0T5P0T3_9RHOB</name>
<dbReference type="InterPro" id="IPR036866">
    <property type="entry name" value="RibonucZ/Hydroxyglut_hydro"/>
</dbReference>
<dbReference type="HAMAP" id="MF_00457">
    <property type="entry name" value="UPF0173"/>
    <property type="match status" value="1"/>
</dbReference>
<evidence type="ECO:0000256" key="2">
    <source>
        <dbReference type="HAMAP-Rule" id="MF_00457"/>
    </source>
</evidence>
<dbReference type="Gene3D" id="3.60.15.10">
    <property type="entry name" value="Ribonuclease Z/Hydroxyacylglutathione hydrolase-like"/>
    <property type="match status" value="1"/>
</dbReference>
<dbReference type="CDD" id="cd06262">
    <property type="entry name" value="metallo-hydrolase-like_MBL-fold"/>
    <property type="match status" value="1"/>
</dbReference>
<dbReference type="EMBL" id="LAXJ01000002">
    <property type="protein sequence ID" value="KRS14748.1"/>
    <property type="molecule type" value="Genomic_DNA"/>
</dbReference>
<dbReference type="InterPro" id="IPR022877">
    <property type="entry name" value="UPF0173"/>
</dbReference>
<dbReference type="Proteomes" id="UP000051295">
    <property type="component" value="Unassembled WGS sequence"/>
</dbReference>